<keyword evidence="5 12" id="KW-0819">tRNA processing</keyword>
<dbReference type="EC" id="2.3.1.-" evidence="12"/>
<dbReference type="InterPro" id="IPR027992">
    <property type="entry name" value="tRNA_bind_dom"/>
</dbReference>
<evidence type="ECO:0000256" key="3">
    <source>
        <dbReference type="ARBA" id="ARBA00022552"/>
    </source>
</evidence>
<evidence type="ECO:0000256" key="7">
    <source>
        <dbReference type="ARBA" id="ARBA00022840"/>
    </source>
</evidence>
<dbReference type="OMA" id="HLHYIMS"/>
<evidence type="ECO:0000259" key="18">
    <source>
        <dbReference type="Pfam" id="PF13725"/>
    </source>
</evidence>
<feature type="binding site" evidence="12">
    <location>
        <begin position="285"/>
        <end position="294"/>
    </location>
    <ligand>
        <name>ATP</name>
        <dbReference type="ChEBI" id="CHEBI:30616"/>
    </ligand>
</feature>
<keyword evidence="9 12" id="KW-0012">Acyltransferase</keyword>
<reference evidence="19" key="1">
    <citation type="submission" date="2021-08" db="EMBL/GenBank/DDBJ databases">
        <title>WGS assembly of Ceratopteris richardii.</title>
        <authorList>
            <person name="Marchant D.B."/>
            <person name="Chen G."/>
            <person name="Jenkins J."/>
            <person name="Shu S."/>
            <person name="Leebens-Mack J."/>
            <person name="Grimwood J."/>
            <person name="Schmutz J."/>
            <person name="Soltis P."/>
            <person name="Soltis D."/>
            <person name="Chen Z.-H."/>
        </authorList>
    </citation>
    <scope>NUCLEOTIDE SEQUENCE</scope>
    <source>
        <strain evidence="19">Whitten #5841</strain>
        <tissue evidence="19">Leaf</tissue>
    </source>
</reference>
<dbReference type="GO" id="GO:0005730">
    <property type="term" value="C:nucleolus"/>
    <property type="evidence" value="ECO:0007669"/>
    <property type="project" value="UniProtKB-SubCell"/>
</dbReference>
<evidence type="ECO:0000256" key="6">
    <source>
        <dbReference type="ARBA" id="ARBA00022741"/>
    </source>
</evidence>
<dbReference type="InterPro" id="IPR007807">
    <property type="entry name" value="TcmA/NAT10_helicase"/>
</dbReference>
<protein>
    <recommendedName>
        <fullName evidence="11 12">RNA cytidine acetyltransferase</fullName>
        <ecNumber evidence="12">2.3.1.-</ecNumber>
    </recommendedName>
    <alternativeName>
        <fullName evidence="12">18S rRNA cytosine acetyltransferase</fullName>
    </alternativeName>
</protein>
<dbReference type="Gene3D" id="3.40.50.300">
    <property type="entry name" value="P-loop containing nucleotide triphosphate hydrolases"/>
    <property type="match status" value="1"/>
</dbReference>
<dbReference type="GO" id="GO:0005524">
    <property type="term" value="F:ATP binding"/>
    <property type="evidence" value="ECO:0007669"/>
    <property type="project" value="UniProtKB-UniRule"/>
</dbReference>
<dbReference type="FunFam" id="3.40.50.11040:FF:000002">
    <property type="entry name" value="RNA cytidine acetyltransferase"/>
    <property type="match status" value="1"/>
</dbReference>
<feature type="transmembrane region" description="Helical" evidence="14">
    <location>
        <begin position="290"/>
        <end position="309"/>
    </location>
</feature>
<gene>
    <name evidence="19" type="ORF">KP509_19G059500</name>
</gene>
<keyword evidence="2" id="KW-0934">Plastid</keyword>
<dbReference type="PANTHER" id="PTHR10925:SF5">
    <property type="entry name" value="RNA CYTIDINE ACETYLTRANSFERASE"/>
    <property type="match status" value="1"/>
</dbReference>
<comment type="similarity">
    <text evidence="12">Belongs to the RNA cytidine acetyltransferase family. NAT10 subfamily.</text>
</comment>
<feature type="domain" description="N-acetyltransferase" evidence="17">
    <location>
        <begin position="517"/>
        <end position="746"/>
    </location>
</feature>
<dbReference type="HAMAP" id="MF_03211">
    <property type="entry name" value="RNA_acetyltr_Nat10"/>
    <property type="match status" value="1"/>
</dbReference>
<dbReference type="GO" id="GO:1990883">
    <property type="term" value="F:18S rRNA cytidine N-acetyltransferase activity"/>
    <property type="evidence" value="ECO:0007669"/>
    <property type="project" value="TreeGrafter"/>
</dbReference>
<dbReference type="GO" id="GO:1904812">
    <property type="term" value="P:rRNA acetylation involved in maturation of SSU-rRNA"/>
    <property type="evidence" value="ECO:0007669"/>
    <property type="project" value="InterPro"/>
</dbReference>
<name>A0A8T2SKK6_CERRI</name>
<keyword evidence="4 12" id="KW-0808">Transferase</keyword>
<dbReference type="InterPro" id="IPR027417">
    <property type="entry name" value="P-loop_NTPase"/>
</dbReference>
<feature type="domain" description="Possible tRNA binding" evidence="18">
    <location>
        <begin position="760"/>
        <end position="972"/>
    </location>
</feature>
<sequence>MKKKVDERIRALIENGVKSRHRSVFVIVGDKGRNLVVFLHQMLSRAVVKANPSVLWCYKKELFLSSHKKKRMKQVKKMMQRGLMDSIKEDPFSVFVASTEIRYCYYAETEKILGNTFGMCVLQDFEALTPNLLARTIETVEGGGIIILLLSSLSSLSSLYTMTMDVHSRFRTESHGDVTGRFNERFILSLASCKSCVVMDDEFNILPISSHLRSISSISVNDGEEMTEGEQDLKELKFSLRETQPIGPLVAKCRTLDQAKAVIIFLDAISEKTLRGTVALTAARGRGKSAALGVAIAGAIALGYSNIFVTAPSPENLKTLFQFVLKGFESLEYKEHLDYDTVESTNPDFNKAVVRINVYRQHRQTIQYIDPQEHTKLAQAELVVIDEAAAIPLPIVRALLGPYLVFLCSTVNGYEGTGRSLSLKLIQQLREQSQKHSAENGVVSGRTFREVELSEPIRYATEDPVEAWLNELLCLNAANHIPKLEGRLPHPSECRLYYVNRDTLFSFHKASEVFLQRMMALYVASHYKNTPNDLQLMSDAPAHHLFVLLGPVDESQNTMPDILCVVQVCLEGKISRESALRSLSAGTSPSGDQIPWKVSEQFQDTEFPSLSGARIVRIAVHPSLVRAGYGSVTVDLLARYYEGQLTELSEVEDEPVIRVEKEKIVEAAEKVSLLEEVVKPRSNLPPLLVGLNERMPEKIHYLGVSFGLTMPLYNFWHKHDFWPLYIGQIPNSITGEHSCIVLRALESDEVDLSSNGQMKWVRPFNYDFRRRFINLLGSCFRTFAPALALSVVDPKINFSDQEAHEGSSLEEVFEGAAPMLTPYDMKRLESYSNNLVDYHLILDLVPILARYYFLERLPATLSYGQAAILLCLGLQHQSVSFVEGQLNLPRNQVLALFNKSIRKLYNQLNKAASKKVEAALPRLKEVNMTEHMITVEEDLDDGARQVKADMKRKLEEMLKPEALQKYAISADADLELSKVGKVPKSGFVSVKSMSNGHATKDEESAPDEKALKKKMKKEHRKSHSKKSRN</sequence>
<comment type="subcellular location">
    <subcellularLocation>
        <location evidence="1 12">Nucleus</location>
        <location evidence="1 12">Nucleolus</location>
    </subcellularLocation>
</comment>
<dbReference type="EMBL" id="CM035424">
    <property type="protein sequence ID" value="KAH7352706.1"/>
    <property type="molecule type" value="Genomic_DNA"/>
</dbReference>
<evidence type="ECO:0000256" key="12">
    <source>
        <dbReference type="HAMAP-Rule" id="MF_03211"/>
    </source>
</evidence>
<feature type="compositionally biased region" description="Basic and acidic residues" evidence="13">
    <location>
        <begin position="998"/>
        <end position="1010"/>
    </location>
</feature>
<evidence type="ECO:0000313" key="20">
    <source>
        <dbReference type="Proteomes" id="UP000825935"/>
    </source>
</evidence>
<dbReference type="FunFam" id="3.40.50.300:FF:002218">
    <property type="entry name" value="tRNA(Met) cytidine acetyltransferase TmcA"/>
    <property type="match status" value="1"/>
</dbReference>
<dbReference type="Pfam" id="PF05127">
    <property type="entry name" value="NAT10_TcmA_helicase"/>
    <property type="match status" value="1"/>
</dbReference>
<dbReference type="EMBL" id="CM035424">
    <property type="protein sequence ID" value="KAH7352707.1"/>
    <property type="molecule type" value="Genomic_DNA"/>
</dbReference>
<evidence type="ECO:0000256" key="9">
    <source>
        <dbReference type="ARBA" id="ARBA00023315"/>
    </source>
</evidence>
<dbReference type="Pfam" id="PF13725">
    <property type="entry name" value="tRNA_bind_2"/>
    <property type="match status" value="1"/>
</dbReference>
<keyword evidence="7 12" id="KW-0067">ATP-binding</keyword>
<keyword evidence="3 12" id="KW-0698">rRNA processing</keyword>
<dbReference type="InterPro" id="IPR032672">
    <property type="entry name" value="TmcA/NAT10/Kre33"/>
</dbReference>
<evidence type="ECO:0000256" key="13">
    <source>
        <dbReference type="SAM" id="MobiDB-lite"/>
    </source>
</evidence>
<evidence type="ECO:0000256" key="10">
    <source>
        <dbReference type="ARBA" id="ARBA00052133"/>
    </source>
</evidence>
<evidence type="ECO:0000256" key="5">
    <source>
        <dbReference type="ARBA" id="ARBA00022694"/>
    </source>
</evidence>
<dbReference type="AlphaFoldDB" id="A0A8T2SKK6"/>
<keyword evidence="14" id="KW-0812">Transmembrane</keyword>
<feature type="binding site" evidence="12">
    <location>
        <begin position="625"/>
        <end position="631"/>
    </location>
    <ligand>
        <name>acetyl-CoA</name>
        <dbReference type="ChEBI" id="CHEBI:57288"/>
    </ligand>
</feature>
<dbReference type="Gene3D" id="3.40.50.11040">
    <property type="match status" value="1"/>
</dbReference>
<dbReference type="PANTHER" id="PTHR10925">
    <property type="entry name" value="N-ACETYLTRANSFERASE 10"/>
    <property type="match status" value="1"/>
</dbReference>
<evidence type="ECO:0000256" key="8">
    <source>
        <dbReference type="ARBA" id="ARBA00023242"/>
    </source>
</evidence>
<dbReference type="Pfam" id="PF08351">
    <property type="entry name" value="TmcA_N"/>
    <property type="match status" value="1"/>
</dbReference>
<evidence type="ECO:0000256" key="2">
    <source>
        <dbReference type="ARBA" id="ARBA00022528"/>
    </source>
</evidence>
<dbReference type="Pfam" id="PF13718">
    <property type="entry name" value="GNAT_acetyltr_2"/>
    <property type="match status" value="1"/>
</dbReference>
<feature type="compositionally biased region" description="Basic residues" evidence="13">
    <location>
        <begin position="1011"/>
        <end position="1029"/>
    </location>
</feature>
<dbReference type="InterPro" id="IPR013562">
    <property type="entry name" value="TmcA/NAT10_N"/>
</dbReference>
<comment type="catalytic activity">
    <reaction evidence="12">
        <text>a cytidine in tRNA + acetyl-CoA + ATP + H2O = an N(4)-acetylcytidine in tRNA + ADP + phosphate + CoA + H(+)</text>
        <dbReference type="Rhea" id="RHEA:53876"/>
        <dbReference type="Rhea" id="RHEA-COMP:13670"/>
        <dbReference type="Rhea" id="RHEA-COMP:13671"/>
        <dbReference type="ChEBI" id="CHEBI:15377"/>
        <dbReference type="ChEBI" id="CHEBI:15378"/>
        <dbReference type="ChEBI" id="CHEBI:30616"/>
        <dbReference type="ChEBI" id="CHEBI:43474"/>
        <dbReference type="ChEBI" id="CHEBI:57287"/>
        <dbReference type="ChEBI" id="CHEBI:57288"/>
        <dbReference type="ChEBI" id="CHEBI:74900"/>
        <dbReference type="ChEBI" id="CHEBI:82748"/>
        <dbReference type="ChEBI" id="CHEBI:456216"/>
    </reaction>
</comment>
<keyword evidence="8 12" id="KW-0539">Nucleus</keyword>
<dbReference type="OrthoDB" id="10067491at2759"/>
<dbReference type="InterPro" id="IPR000182">
    <property type="entry name" value="GNAT_dom"/>
</dbReference>
<evidence type="ECO:0000313" key="19">
    <source>
        <dbReference type="EMBL" id="KAH7352706.1"/>
    </source>
</evidence>
<dbReference type="GO" id="GO:0000049">
    <property type="term" value="F:tRNA binding"/>
    <property type="evidence" value="ECO:0007669"/>
    <property type="project" value="TreeGrafter"/>
</dbReference>
<keyword evidence="14" id="KW-0472">Membrane</keyword>
<organism evidence="19 20">
    <name type="scientific">Ceratopteris richardii</name>
    <name type="common">Triangle waterfern</name>
    <dbReference type="NCBI Taxonomy" id="49495"/>
    <lineage>
        <taxon>Eukaryota</taxon>
        <taxon>Viridiplantae</taxon>
        <taxon>Streptophyta</taxon>
        <taxon>Embryophyta</taxon>
        <taxon>Tracheophyta</taxon>
        <taxon>Polypodiopsida</taxon>
        <taxon>Polypodiidae</taxon>
        <taxon>Polypodiales</taxon>
        <taxon>Pteridineae</taxon>
        <taxon>Pteridaceae</taxon>
        <taxon>Parkerioideae</taxon>
        <taxon>Ceratopteris</taxon>
    </lineage>
</organism>
<dbReference type="GO" id="GO:0030686">
    <property type="term" value="C:90S preribosome"/>
    <property type="evidence" value="ECO:0007669"/>
    <property type="project" value="TreeGrafter"/>
</dbReference>
<accession>A0A8T2SKK6</accession>
<evidence type="ECO:0000256" key="14">
    <source>
        <dbReference type="SAM" id="Phobius"/>
    </source>
</evidence>
<evidence type="ECO:0000256" key="4">
    <source>
        <dbReference type="ARBA" id="ARBA00022679"/>
    </source>
</evidence>
<feature type="region of interest" description="Disordered" evidence="13">
    <location>
        <begin position="986"/>
        <end position="1029"/>
    </location>
</feature>
<comment type="catalytic activity">
    <reaction evidence="10 12">
        <text>a cytidine in 18S rRNA + acetyl-CoA + ATP + H2O = an N(4)-acetylcytidine in 18S rRNA + ADP + phosphate + CoA + H(+)</text>
        <dbReference type="Rhea" id="RHEA:51424"/>
        <dbReference type="Rhea" id="RHEA-COMP:13575"/>
        <dbReference type="Rhea" id="RHEA-COMP:13576"/>
        <dbReference type="ChEBI" id="CHEBI:15377"/>
        <dbReference type="ChEBI" id="CHEBI:15378"/>
        <dbReference type="ChEBI" id="CHEBI:30616"/>
        <dbReference type="ChEBI" id="CHEBI:43474"/>
        <dbReference type="ChEBI" id="CHEBI:57287"/>
        <dbReference type="ChEBI" id="CHEBI:57288"/>
        <dbReference type="ChEBI" id="CHEBI:74900"/>
        <dbReference type="ChEBI" id="CHEBI:82748"/>
        <dbReference type="ChEBI" id="CHEBI:456216"/>
    </reaction>
</comment>
<evidence type="ECO:0000256" key="11">
    <source>
        <dbReference type="ARBA" id="ARBA00068357"/>
    </source>
</evidence>
<dbReference type="Proteomes" id="UP000825935">
    <property type="component" value="Chromosome 19"/>
</dbReference>
<feature type="binding site" evidence="12">
    <location>
        <begin position="618"/>
        <end position="620"/>
    </location>
    <ligand>
        <name>acetyl-CoA</name>
        <dbReference type="ChEBI" id="CHEBI:57288"/>
    </ligand>
</feature>
<keyword evidence="14" id="KW-1133">Transmembrane helix</keyword>
<dbReference type="GO" id="GO:0051391">
    <property type="term" value="P:tRNA acetylation"/>
    <property type="evidence" value="ECO:0007669"/>
    <property type="project" value="UniProtKB-UniRule"/>
</dbReference>
<evidence type="ECO:0000256" key="1">
    <source>
        <dbReference type="ARBA" id="ARBA00004604"/>
    </source>
</evidence>
<dbReference type="InterPro" id="IPR033688">
    <property type="entry name" value="NAT10"/>
</dbReference>
<proteinExistence type="inferred from homology"/>
<comment type="caution">
    <text evidence="19">The sequence shown here is derived from an EMBL/GenBank/DDBJ whole genome shotgun (WGS) entry which is preliminary data.</text>
</comment>
<feature type="domain" description="TcmA/NAT10 helicase" evidence="15">
    <location>
        <begin position="280"/>
        <end position="476"/>
    </location>
</feature>
<feature type="binding site" evidence="12">
    <location>
        <position position="458"/>
    </location>
    <ligand>
        <name>ATP</name>
        <dbReference type="ChEBI" id="CHEBI:30616"/>
    </ligand>
</feature>
<evidence type="ECO:0000259" key="16">
    <source>
        <dbReference type="Pfam" id="PF08351"/>
    </source>
</evidence>
<evidence type="ECO:0000259" key="17">
    <source>
        <dbReference type="Pfam" id="PF13718"/>
    </source>
</evidence>
<comment type="function">
    <text evidence="12">RNA cytidine acetyltransferase with specificity toward both 18S rRNA and tRNAs. Catalyzes the formation of N(4)-acetylcytidine (ac4C) in 18S rRNA. Required for early nucleolar cleavages of precursor rRNA at sites A0, A1 and A2 during 18S rRNA synthesis. Catalyzes the formation of ac4C in serine and leucine tRNAs. Requires a tRNA-binding adapter protein for full tRNA acetyltransferase activity but not for 18S rRNA acetylation.</text>
</comment>
<keyword evidence="6 12" id="KW-0547">Nucleotide-binding</keyword>
<keyword evidence="20" id="KW-1185">Reference proteome</keyword>
<feature type="domain" description="TmcA/NAT10 N-terminal" evidence="16">
    <location>
        <begin position="1"/>
        <end position="200"/>
    </location>
</feature>
<keyword evidence="2" id="KW-0150">Chloroplast</keyword>
<dbReference type="Gene3D" id="3.40.630.30">
    <property type="match status" value="1"/>
</dbReference>
<evidence type="ECO:0000259" key="15">
    <source>
        <dbReference type="Pfam" id="PF05127"/>
    </source>
</evidence>
<feature type="binding site" evidence="12">
    <location>
        <position position="718"/>
    </location>
    <ligand>
        <name>acetyl-CoA</name>
        <dbReference type="ChEBI" id="CHEBI:57288"/>
    </ligand>
</feature>